<feature type="compositionally biased region" description="Polar residues" evidence="5">
    <location>
        <begin position="822"/>
        <end position="835"/>
    </location>
</feature>
<dbReference type="AlphaFoldDB" id="A0A0N4SYU7"/>
<feature type="region of interest" description="Disordered" evidence="5">
    <location>
        <begin position="1056"/>
        <end position="1076"/>
    </location>
</feature>
<accession>A0A0N4SYU7</accession>
<feature type="region of interest" description="Disordered" evidence="5">
    <location>
        <begin position="211"/>
        <end position="248"/>
    </location>
</feature>
<dbReference type="InterPro" id="IPR035974">
    <property type="entry name" value="Rap/Ran-GAP_sf"/>
</dbReference>
<dbReference type="STRING" id="6280.A0A0N4SYU7"/>
<dbReference type="Pfam" id="PF02145">
    <property type="entry name" value="Rap_GAP"/>
    <property type="match status" value="1"/>
</dbReference>
<evidence type="ECO:0000259" key="6">
    <source>
        <dbReference type="PROSITE" id="PS50085"/>
    </source>
</evidence>
<feature type="coiled-coil region" evidence="4">
    <location>
        <begin position="970"/>
        <end position="1025"/>
    </location>
</feature>
<evidence type="ECO:0000256" key="2">
    <source>
        <dbReference type="ARBA" id="ARBA00022553"/>
    </source>
</evidence>
<dbReference type="SUPFAM" id="SSF111347">
    <property type="entry name" value="Rap/Ran-GAP"/>
    <property type="match status" value="1"/>
</dbReference>
<reference evidence="9" key="1">
    <citation type="submission" date="2017-02" db="UniProtKB">
        <authorList>
            <consortium name="WormBaseParasite"/>
        </authorList>
    </citation>
    <scope>IDENTIFICATION</scope>
</reference>
<feature type="domain" description="Rap-GAP" evidence="6">
    <location>
        <begin position="553"/>
        <end position="769"/>
    </location>
</feature>
<dbReference type="InterPro" id="IPR050989">
    <property type="entry name" value="Rap1_Ran_GAP"/>
</dbReference>
<dbReference type="WBParaSite" id="BPAG_0000092301-mRNA-1">
    <property type="protein sequence ID" value="BPAG_0000092301-mRNA-1"/>
    <property type="gene ID" value="BPAG_0000092301"/>
</dbReference>
<dbReference type="EMBL" id="UZAD01000054">
    <property type="protein sequence ID" value="VDN82110.1"/>
    <property type="molecule type" value="Genomic_DNA"/>
</dbReference>
<keyword evidence="1" id="KW-0343">GTPase activation</keyword>
<dbReference type="FunFam" id="3.40.50.11210:FF:000002">
    <property type="entry name" value="Signal-induced proliferation-associated 1-like protein 1"/>
    <property type="match status" value="1"/>
</dbReference>
<feature type="region of interest" description="Disordered" evidence="5">
    <location>
        <begin position="815"/>
        <end position="874"/>
    </location>
</feature>
<evidence type="ECO:0000313" key="8">
    <source>
        <dbReference type="Proteomes" id="UP000278627"/>
    </source>
</evidence>
<keyword evidence="3 4" id="KW-0175">Coiled coil</keyword>
<protein>
    <submittedName>
        <fullName evidence="9">Rap-GAP domain-containing protein</fullName>
    </submittedName>
</protein>
<feature type="compositionally biased region" description="Acidic residues" evidence="5">
    <location>
        <begin position="216"/>
        <end position="243"/>
    </location>
</feature>
<keyword evidence="2" id="KW-0597">Phosphoprotein</keyword>
<gene>
    <name evidence="7" type="ORF">BPAG_LOCUS924</name>
</gene>
<dbReference type="PANTHER" id="PTHR15711:SF32">
    <property type="entry name" value="RAP GTPASE ACTIVATING PROTEIN 1, ISOFORM H"/>
    <property type="match status" value="1"/>
</dbReference>
<dbReference type="GO" id="GO:0005096">
    <property type="term" value="F:GTPase activator activity"/>
    <property type="evidence" value="ECO:0007669"/>
    <property type="project" value="UniProtKB-KW"/>
</dbReference>
<reference evidence="7 8" key="2">
    <citation type="submission" date="2018-11" db="EMBL/GenBank/DDBJ databases">
        <authorList>
            <consortium name="Pathogen Informatics"/>
        </authorList>
    </citation>
    <scope>NUCLEOTIDE SEQUENCE [LARGE SCALE GENOMIC DNA]</scope>
</reference>
<feature type="region of interest" description="Disordered" evidence="5">
    <location>
        <begin position="923"/>
        <end position="950"/>
    </location>
</feature>
<dbReference type="Gene3D" id="6.10.140.210">
    <property type="match status" value="1"/>
</dbReference>
<evidence type="ECO:0000313" key="9">
    <source>
        <dbReference type="WBParaSite" id="BPAG_0000092301-mRNA-1"/>
    </source>
</evidence>
<keyword evidence="8" id="KW-1185">Reference proteome</keyword>
<evidence type="ECO:0000256" key="1">
    <source>
        <dbReference type="ARBA" id="ARBA00022468"/>
    </source>
</evidence>
<dbReference type="PANTHER" id="PTHR15711">
    <property type="entry name" value="RAP GTPASE-ACTIVATING PROTEIN"/>
    <property type="match status" value="1"/>
</dbReference>
<dbReference type="InterPro" id="IPR000331">
    <property type="entry name" value="Rap/Ran_GAP_dom"/>
</dbReference>
<dbReference type="Pfam" id="PF21022">
    <property type="entry name" value="Rap-GAP_dimer"/>
    <property type="match status" value="1"/>
</dbReference>
<evidence type="ECO:0000256" key="4">
    <source>
        <dbReference type="SAM" id="Coils"/>
    </source>
</evidence>
<dbReference type="GO" id="GO:0005737">
    <property type="term" value="C:cytoplasm"/>
    <property type="evidence" value="ECO:0007669"/>
    <property type="project" value="TreeGrafter"/>
</dbReference>
<evidence type="ECO:0000313" key="7">
    <source>
        <dbReference type="EMBL" id="VDN82110.1"/>
    </source>
</evidence>
<evidence type="ECO:0000256" key="5">
    <source>
        <dbReference type="SAM" id="MobiDB-lite"/>
    </source>
</evidence>
<sequence length="1076" mass="121938">MIQRSSITTFPTSISTTTATTSTIASTTASTATTIINQSKYSLKRSKLRRDLKLKSRSISTINNSNLHDNSNDDNCNDNLYHNPIYDLDDYHYLPVKKYFSVDHFNRLLFKSPQQQRLAAKYRNYKKNELINQSLNYCKLISMKTQPISPQNIYSLDLSSENLNELKANNPFAFCVWNSTLRQKDEFESYRSIRQRFATMNNNNTCNCFSSSNNDTDSDSDNDNDDSDDYGDDDDDDDNDEEEDKKRDDLILSKHQYFDKSEITWYNENENWNSIIDDNDNDNNNHQWIKTRYEETRIDRAKFMASAAEKLLTADRNMKEAQRFNISHSRIGRTRSLFNLFLPRKLLSMEISTPILISSTKSTEYLRCLPKVQAVDNHLNDNSTTSQCNGNGRIVQTRDTIKEILKHPGPYPQIVLPAGGGYWMDGVSNCTINIDDDVVGCCPATSSCARSKLETDDTSHCYRRHFVGREHHDFYAIDNKLGPLILSARTELISSQEHFRIMLRTGHGTVHEIVPASALADRPTASRMARLLCDEVTTDRFSPVAFPGGTEMILKYDEHVLTNTYKFGVIYQRFGQTTEEELFGNATYSSAFDEFLNIIGERIELRDFKGYRGGLDTQHGQTGIESVYCQFRQREIMFHISTMLPYTAGDTQQLQRKRHIGNDIVAIVFQEENTPFSADMIASNFLHAFIVVQPIDSCTEKVRYRVSVTARDDVPFFGPTLPAPSIFRKGQEFRNFLLTKLINAENAAYKSTKFAKLAERTRSSLLEALYGNLKERAQFYGLPLLETTDNISHPTGIFHSVKKALAGRSRSVSQDVSASSSIQHPTTVTILNSPKSTKRKSYNGGGGESISRSSTTSTSGAGSSIQQRNSSNDFKKSLQVHYHETDEAYGSRGDNSSGLFLSIPSQNAALKIGDLCKHNHGEWDLSSGENESTEMGHDSDTGLESLSSTEVVHSNRTPCSFCIDRQTPLREEEVKRLNELLNDVEKLRTERMDLLRQNVTCKTDIKKLKERQSILAGDLDKANEEIARLRKILRRSLPNENSNEINQQNHTDHTFTTTIVTPTPTPTPIIITTTTT</sequence>
<dbReference type="Gene3D" id="3.40.50.11210">
    <property type="entry name" value="Rap/Ran-GAP"/>
    <property type="match status" value="1"/>
</dbReference>
<dbReference type="PROSITE" id="PS50085">
    <property type="entry name" value="RAPGAP"/>
    <property type="match status" value="1"/>
</dbReference>
<dbReference type="GO" id="GO:0051056">
    <property type="term" value="P:regulation of small GTPase mediated signal transduction"/>
    <property type="evidence" value="ECO:0007669"/>
    <property type="project" value="InterPro"/>
</dbReference>
<dbReference type="Proteomes" id="UP000278627">
    <property type="component" value="Unassembled WGS sequence"/>
</dbReference>
<proteinExistence type="predicted"/>
<evidence type="ECO:0000256" key="3">
    <source>
        <dbReference type="ARBA" id="ARBA00023054"/>
    </source>
</evidence>
<feature type="compositionally biased region" description="Low complexity" evidence="5">
    <location>
        <begin position="849"/>
        <end position="864"/>
    </location>
</feature>
<name>A0A0N4SYU7_BRUPA</name>
<organism evidence="9">
    <name type="scientific">Brugia pahangi</name>
    <name type="common">Filarial nematode worm</name>
    <dbReference type="NCBI Taxonomy" id="6280"/>
    <lineage>
        <taxon>Eukaryota</taxon>
        <taxon>Metazoa</taxon>
        <taxon>Ecdysozoa</taxon>
        <taxon>Nematoda</taxon>
        <taxon>Chromadorea</taxon>
        <taxon>Rhabditida</taxon>
        <taxon>Spirurina</taxon>
        <taxon>Spiruromorpha</taxon>
        <taxon>Filarioidea</taxon>
        <taxon>Onchocercidae</taxon>
        <taxon>Brugia</taxon>
    </lineage>
</organism>